<evidence type="ECO:0000259" key="3">
    <source>
        <dbReference type="PROSITE" id="PS50089"/>
    </source>
</evidence>
<feature type="transmembrane region" description="Helical" evidence="2">
    <location>
        <begin position="185"/>
        <end position="213"/>
    </location>
</feature>
<evidence type="ECO:0000256" key="2">
    <source>
        <dbReference type="SAM" id="Phobius"/>
    </source>
</evidence>
<keyword evidence="2" id="KW-1133">Transmembrane helix</keyword>
<feature type="domain" description="RING-type" evidence="3">
    <location>
        <begin position="301"/>
        <end position="342"/>
    </location>
</feature>
<reference evidence="4 5" key="1">
    <citation type="submission" date="2020-08" db="EMBL/GenBank/DDBJ databases">
        <authorList>
            <person name="Newling K."/>
            <person name="Davey J."/>
            <person name="Forrester S."/>
        </authorList>
    </citation>
    <scope>NUCLEOTIDE SEQUENCE [LARGE SCALE GENOMIC DNA]</scope>
    <source>
        <strain evidence="5">Crithidia deanei Carvalho (ATCC PRA-265)</strain>
    </source>
</reference>
<accession>A0A7G2C4B0</accession>
<dbReference type="CDD" id="cd16454">
    <property type="entry name" value="RING-H2_PA-TM-RING"/>
    <property type="match status" value="1"/>
</dbReference>
<feature type="transmembrane region" description="Helical" evidence="2">
    <location>
        <begin position="86"/>
        <end position="108"/>
    </location>
</feature>
<protein>
    <submittedName>
        <fullName evidence="4">RING-like zinc finger/Zinc finger, C3HC4 type (RING finger)/Ring finger domain/zinc-RING finger domain/RING-type zinc-finger containing protein, putative</fullName>
    </submittedName>
</protein>
<dbReference type="GO" id="GO:0008270">
    <property type="term" value="F:zinc ion binding"/>
    <property type="evidence" value="ECO:0007669"/>
    <property type="project" value="UniProtKB-KW"/>
</dbReference>
<dbReference type="GO" id="GO:0006511">
    <property type="term" value="P:ubiquitin-dependent protein catabolic process"/>
    <property type="evidence" value="ECO:0007669"/>
    <property type="project" value="TreeGrafter"/>
</dbReference>
<dbReference type="InterPro" id="IPR013083">
    <property type="entry name" value="Znf_RING/FYVE/PHD"/>
</dbReference>
<keyword evidence="1 4" id="KW-0862">Zinc</keyword>
<gene>
    <name evidence="4" type="ORF">ADEAN_000189500</name>
</gene>
<dbReference type="VEuPathDB" id="TriTrypDB:ADEAN_000189500"/>
<dbReference type="SUPFAM" id="SSF57850">
    <property type="entry name" value="RING/U-box"/>
    <property type="match status" value="1"/>
</dbReference>
<feature type="transmembrane region" description="Helical" evidence="2">
    <location>
        <begin position="144"/>
        <end position="165"/>
    </location>
</feature>
<feature type="transmembrane region" description="Helical" evidence="2">
    <location>
        <begin position="234"/>
        <end position="254"/>
    </location>
</feature>
<dbReference type="InterPro" id="IPR051826">
    <property type="entry name" value="E3_ubiquitin-ligase_domain"/>
</dbReference>
<feature type="transmembrane region" description="Helical" evidence="2">
    <location>
        <begin position="12"/>
        <end position="32"/>
    </location>
</feature>
<evidence type="ECO:0000313" key="4">
    <source>
        <dbReference type="EMBL" id="CAD2214449.1"/>
    </source>
</evidence>
<dbReference type="SMART" id="SM00184">
    <property type="entry name" value="RING"/>
    <property type="match status" value="1"/>
</dbReference>
<dbReference type="PANTHER" id="PTHR22765">
    <property type="entry name" value="RING FINGER AND PROTEASE ASSOCIATED DOMAIN-CONTAINING"/>
    <property type="match status" value="1"/>
</dbReference>
<dbReference type="Proteomes" id="UP000515908">
    <property type="component" value="Chromosome 03"/>
</dbReference>
<dbReference type="InterPro" id="IPR001841">
    <property type="entry name" value="Znf_RING"/>
</dbReference>
<keyword evidence="5" id="KW-1185">Reference proteome</keyword>
<keyword evidence="1 4" id="KW-0479">Metal-binding</keyword>
<feature type="transmembrane region" description="Helical" evidence="2">
    <location>
        <begin position="38"/>
        <end position="65"/>
    </location>
</feature>
<evidence type="ECO:0000256" key="1">
    <source>
        <dbReference type="PROSITE-ProRule" id="PRU00175"/>
    </source>
</evidence>
<proteinExistence type="predicted"/>
<name>A0A7G2C4B0_9TRYP</name>
<dbReference type="PANTHER" id="PTHR22765:SF434">
    <property type="entry name" value="GB|AAD18119.1-RELATED"/>
    <property type="match status" value="1"/>
</dbReference>
<keyword evidence="2" id="KW-0472">Membrane</keyword>
<dbReference type="GO" id="GO:0061630">
    <property type="term" value="F:ubiquitin protein ligase activity"/>
    <property type="evidence" value="ECO:0007669"/>
    <property type="project" value="TreeGrafter"/>
</dbReference>
<organism evidence="4 5">
    <name type="scientific">Angomonas deanei</name>
    <dbReference type="NCBI Taxonomy" id="59799"/>
    <lineage>
        <taxon>Eukaryota</taxon>
        <taxon>Discoba</taxon>
        <taxon>Euglenozoa</taxon>
        <taxon>Kinetoplastea</taxon>
        <taxon>Metakinetoplastina</taxon>
        <taxon>Trypanosomatida</taxon>
        <taxon>Trypanosomatidae</taxon>
        <taxon>Strigomonadinae</taxon>
        <taxon>Angomonas</taxon>
    </lineage>
</organism>
<dbReference type="AlphaFoldDB" id="A0A7G2C4B0"/>
<dbReference type="Pfam" id="PF13639">
    <property type="entry name" value="zf-RING_2"/>
    <property type="match status" value="1"/>
</dbReference>
<dbReference type="Gene3D" id="3.30.40.10">
    <property type="entry name" value="Zinc/RING finger domain, C3HC4 (zinc finger)"/>
    <property type="match status" value="1"/>
</dbReference>
<evidence type="ECO:0000313" key="5">
    <source>
        <dbReference type="Proteomes" id="UP000515908"/>
    </source>
</evidence>
<dbReference type="EMBL" id="LR877147">
    <property type="protein sequence ID" value="CAD2214449.1"/>
    <property type="molecule type" value="Genomic_DNA"/>
</dbReference>
<dbReference type="OrthoDB" id="693546at2759"/>
<keyword evidence="2" id="KW-0812">Transmembrane</keyword>
<keyword evidence="1 4" id="KW-0863">Zinc-finger</keyword>
<dbReference type="PROSITE" id="PS50089">
    <property type="entry name" value="ZF_RING_2"/>
    <property type="match status" value="1"/>
</dbReference>
<sequence>MDSMAYTVQWSGLVHLGQLPFLLQLISLVFFWNLQTFFVRGVLCLLAIICSFQVHSMTTNAILIVESVFYRVMTGRRRDHFNRMLLFLHTRFSPSLVMFSLELILFTGSEPLRWLYSCIARCVLSATLDYCERRSSAEWAHLTTLGKLFLLALLLGQFFLNLLLWSFYATLSPLEVKQSGDSVRAWYILITDAMAFTLTNAEFILIGIGKLFFGDGVGQPLGGEHIFDVDTQTFQIAVSILTGTLSSIGAWVYAPNLSSVFYQFAILRRIVSTGYRVQALRHYTQMLDNIEDGKGETGEQCSICLEEFGEKELVKRLTCGHYFHRQCLRMWLARSWSCPICRRNSARRPLWENPYDPYMRLTITDTRELHD</sequence>